<reference evidence="1 2" key="1">
    <citation type="journal article" date="2024" name="Plant Biotechnol. J.">
        <title>Genome and CRISPR/Cas9 system of a widespread forest tree (Populus alba) in the world.</title>
        <authorList>
            <person name="Liu Y.J."/>
            <person name="Jiang P.F."/>
            <person name="Han X.M."/>
            <person name="Li X.Y."/>
            <person name="Wang H.M."/>
            <person name="Wang Y.J."/>
            <person name="Wang X.X."/>
            <person name="Zeng Q.Y."/>
        </authorList>
    </citation>
    <scope>NUCLEOTIDE SEQUENCE [LARGE SCALE GENOMIC DNA]</scope>
    <source>
        <strain evidence="2">cv. PAL-ZL1</strain>
    </source>
</reference>
<accession>A0ACC4CWF1</accession>
<evidence type="ECO:0000313" key="1">
    <source>
        <dbReference type="EMBL" id="KAL3609220.1"/>
    </source>
</evidence>
<evidence type="ECO:0000313" key="2">
    <source>
        <dbReference type="Proteomes" id="UP000309997"/>
    </source>
</evidence>
<dbReference type="EMBL" id="RCHU02000001">
    <property type="protein sequence ID" value="KAL3609220.1"/>
    <property type="molecule type" value="Genomic_DNA"/>
</dbReference>
<proteinExistence type="predicted"/>
<dbReference type="Proteomes" id="UP000309997">
    <property type="component" value="Unassembled WGS sequence"/>
</dbReference>
<comment type="caution">
    <text evidence="1">The sequence shown here is derived from an EMBL/GenBank/DDBJ whole genome shotgun (WGS) entry which is preliminary data.</text>
</comment>
<protein>
    <submittedName>
        <fullName evidence="1">Uncharacterized protein</fullName>
    </submittedName>
</protein>
<name>A0ACC4CWF1_POPAL</name>
<keyword evidence="2" id="KW-1185">Reference proteome</keyword>
<sequence>MAATTETFNCNGASFHGVLYRDRCLTDFVDEGSAQSYRYYISRRTVLEMLKDRGYDVLDSELSRSLPEFRSVFGNSPDLESLRFSVSLRSNPHKKTLVMFLGTDEIKTANIRTVYGQILNKESLHGLILILQSKMNNFAKKELEKFPFKVEVFQITDLLVNITKHVLQPQMDILTTEQKQQVMNKYKLEDKQLPRMLESDAIVQYYGLQKGQMVKITYRGEIVDHLFVAGESCFTLDVKKLQDIGEKVRHSAVLVNNSESVPFEAFRASKSLRTVLLLCRDREPHAKVPHDLIPSLRCLRSLDLCYSAIKELPDLMGNLRHIRLHRIVAGKEIGCGISELKNMNELRATLCIDTVGDVPNITEAKEANLKKKQYINELVLRWGRCRPDGIDDELLECLEPPTNLRELRIDVIGREFYGEGKIKGFPSLEKLKLEDMRNLKEWQEIDDGEFPKLQELAVLNCPNISSLPKFPALCELLLDDCNETIWSSVPLLTSLSSLEISNFRRTEVFPEGLFQALRKGFPLALQYLSIRACNDLKDLPDGLQSLSSLQDLSILNCPRIVSFPEEKLPSSLKVFVFVTQIVLELETAQGNFALFLPFWSSPIEGLVFFGSFKYYNIQKESTLHLVLRLRGGAKKRKKKTYTKPKKIKHKKKKVKLAVLQFYKVDDSGKVQRLRKECPNAECGAGTFMANHFDRHYCGKCGLTYVYQKAGGD</sequence>
<organism evidence="1 2">
    <name type="scientific">Populus alba</name>
    <name type="common">White poplar</name>
    <dbReference type="NCBI Taxonomy" id="43335"/>
    <lineage>
        <taxon>Eukaryota</taxon>
        <taxon>Viridiplantae</taxon>
        <taxon>Streptophyta</taxon>
        <taxon>Embryophyta</taxon>
        <taxon>Tracheophyta</taxon>
        <taxon>Spermatophyta</taxon>
        <taxon>Magnoliopsida</taxon>
        <taxon>eudicotyledons</taxon>
        <taxon>Gunneridae</taxon>
        <taxon>Pentapetalae</taxon>
        <taxon>rosids</taxon>
        <taxon>fabids</taxon>
        <taxon>Malpighiales</taxon>
        <taxon>Salicaceae</taxon>
        <taxon>Saliceae</taxon>
        <taxon>Populus</taxon>
    </lineage>
</organism>
<gene>
    <name evidence="1" type="ORF">D5086_000240</name>
</gene>